<keyword evidence="6" id="KW-1185">Reference proteome</keyword>
<gene>
    <name evidence="5" type="ORF">VOLCADRAFT_103001</name>
</gene>
<organism evidence="6">
    <name type="scientific">Volvox carteri f. nagariensis</name>
    <dbReference type="NCBI Taxonomy" id="3068"/>
    <lineage>
        <taxon>Eukaryota</taxon>
        <taxon>Viridiplantae</taxon>
        <taxon>Chlorophyta</taxon>
        <taxon>core chlorophytes</taxon>
        <taxon>Chlorophyceae</taxon>
        <taxon>CS clade</taxon>
        <taxon>Chlamydomonadales</taxon>
        <taxon>Volvocaceae</taxon>
        <taxon>Volvox</taxon>
    </lineage>
</organism>
<evidence type="ECO:0000256" key="3">
    <source>
        <dbReference type="ARBA" id="ARBA00022679"/>
    </source>
</evidence>
<dbReference type="eggNOG" id="KOG2352">
    <property type="taxonomic scope" value="Eukaryota"/>
</dbReference>
<keyword evidence="4" id="KW-0511">Multifunctional enzyme</keyword>
<dbReference type="KEGG" id="vcn:VOLCADRAFT_103001"/>
<dbReference type="PANTHER" id="PTHR12176:SF78">
    <property type="entry name" value="EEF1A LYSINE AND N-TERMINAL METHYLTRANSFERASE"/>
    <property type="match status" value="1"/>
</dbReference>
<evidence type="ECO:0000313" key="6">
    <source>
        <dbReference type="Proteomes" id="UP000001058"/>
    </source>
</evidence>
<dbReference type="Gene3D" id="3.40.50.150">
    <property type="entry name" value="Vaccinia Virus protein VP39"/>
    <property type="match status" value="1"/>
</dbReference>
<dbReference type="InterPro" id="IPR051419">
    <property type="entry name" value="Lys/N-term_MeTrsfase_sf"/>
</dbReference>
<proteinExistence type="inferred from homology"/>
<dbReference type="InterPro" id="IPR029063">
    <property type="entry name" value="SAM-dependent_MTases_sf"/>
</dbReference>
<dbReference type="PANTHER" id="PTHR12176">
    <property type="entry name" value="SAM-DEPENDENT METHYLTRANSFERASE SUPERFAMILY PROTEIN"/>
    <property type="match status" value="1"/>
</dbReference>
<dbReference type="Proteomes" id="UP000001058">
    <property type="component" value="Unassembled WGS sequence"/>
</dbReference>
<dbReference type="SUPFAM" id="SSF53335">
    <property type="entry name" value="S-adenosyl-L-methionine-dependent methyltransferases"/>
    <property type="match status" value="1"/>
</dbReference>
<dbReference type="OrthoDB" id="411785at2759"/>
<comment type="similarity">
    <text evidence="1">Belongs to the methyltransferase superfamily.</text>
</comment>
<dbReference type="InParanoid" id="D8TJ95"/>
<accession>D8TJ95</accession>
<dbReference type="GeneID" id="9624535"/>
<dbReference type="GO" id="GO:0032259">
    <property type="term" value="P:methylation"/>
    <property type="evidence" value="ECO:0007669"/>
    <property type="project" value="UniProtKB-KW"/>
</dbReference>
<keyword evidence="2" id="KW-0489">Methyltransferase</keyword>
<protein>
    <submittedName>
        <fullName evidence="5">Uncharacterized protein</fullName>
    </submittedName>
</protein>
<dbReference type="GO" id="GO:0008168">
    <property type="term" value="F:methyltransferase activity"/>
    <property type="evidence" value="ECO:0007669"/>
    <property type="project" value="UniProtKB-KW"/>
</dbReference>
<evidence type="ECO:0000256" key="4">
    <source>
        <dbReference type="ARBA" id="ARBA00023268"/>
    </source>
</evidence>
<evidence type="ECO:0000313" key="5">
    <source>
        <dbReference type="EMBL" id="EFJ52336.1"/>
    </source>
</evidence>
<reference evidence="5 6" key="1">
    <citation type="journal article" date="2010" name="Science">
        <title>Genomic analysis of organismal complexity in the multicellular green alga Volvox carteri.</title>
        <authorList>
            <person name="Prochnik S.E."/>
            <person name="Umen J."/>
            <person name="Nedelcu A.M."/>
            <person name="Hallmann A."/>
            <person name="Miller S.M."/>
            <person name="Nishii I."/>
            <person name="Ferris P."/>
            <person name="Kuo A."/>
            <person name="Mitros T."/>
            <person name="Fritz-Laylin L.K."/>
            <person name="Hellsten U."/>
            <person name="Chapman J."/>
            <person name="Simakov O."/>
            <person name="Rensing S.A."/>
            <person name="Terry A."/>
            <person name="Pangilinan J."/>
            <person name="Kapitonov V."/>
            <person name="Jurka J."/>
            <person name="Salamov A."/>
            <person name="Shapiro H."/>
            <person name="Schmutz J."/>
            <person name="Grimwood J."/>
            <person name="Lindquist E."/>
            <person name="Lucas S."/>
            <person name="Grigoriev I.V."/>
            <person name="Schmitt R."/>
            <person name="Kirk D."/>
            <person name="Rokhsar D.S."/>
        </authorList>
    </citation>
    <scope>NUCLEOTIDE SEQUENCE [LARGE SCALE GENOMIC DNA]</scope>
    <source>
        <strain evidence="6">f. Nagariensis / Eve</strain>
    </source>
</reference>
<dbReference type="RefSeq" id="XP_002946409.1">
    <property type="nucleotide sequence ID" value="XM_002946363.1"/>
</dbReference>
<keyword evidence="3" id="KW-0808">Transferase</keyword>
<name>D8TJ95_VOLCA</name>
<evidence type="ECO:0000256" key="1">
    <source>
        <dbReference type="ARBA" id="ARBA00008361"/>
    </source>
</evidence>
<dbReference type="AlphaFoldDB" id="D8TJ95"/>
<dbReference type="EMBL" id="GL378324">
    <property type="protein sequence ID" value="EFJ52336.1"/>
    <property type="molecule type" value="Genomic_DNA"/>
</dbReference>
<sequence>MVVFEAHRTIQAMLKLRRAAVCAAHPLLHITGIDYSSSLFDLCGSSLGPHHRTEWLVMDARALALRGGIFDVVLDKGCLDALCAGYDQISLLRSWGREITCEEERRSQAARASVLQLLREVERCLLPGGRYICISYEGPSGRQQFFEGAVESAPLSLTLVRTFVEEKSHNYVYVFLKGPLPAAQLSPGSAPSSFLGEGPPASSGVIRTSMTFPAVCEHYGFEQHSIRMSVAWKVAGAPRRELRPVGSCGNSGPQGDADLPACVAILLALSCSFTLGALPSHPFCRSVSRRFGS</sequence>
<evidence type="ECO:0000256" key="2">
    <source>
        <dbReference type="ARBA" id="ARBA00022603"/>
    </source>
</evidence>